<feature type="region of interest" description="Disordered" evidence="1">
    <location>
        <begin position="1"/>
        <end position="31"/>
    </location>
</feature>
<accession>A0AAV2ZBF4</accession>
<keyword evidence="3" id="KW-1185">Reference proteome</keyword>
<evidence type="ECO:0000313" key="3">
    <source>
        <dbReference type="Proteomes" id="UP001146120"/>
    </source>
</evidence>
<name>A0AAV2ZBF4_9STRA</name>
<organism evidence="2 3">
    <name type="scientific">Lagenidium giganteum</name>
    <dbReference type="NCBI Taxonomy" id="4803"/>
    <lineage>
        <taxon>Eukaryota</taxon>
        <taxon>Sar</taxon>
        <taxon>Stramenopiles</taxon>
        <taxon>Oomycota</taxon>
        <taxon>Peronosporomycetes</taxon>
        <taxon>Pythiales</taxon>
        <taxon>Pythiaceae</taxon>
    </lineage>
</organism>
<evidence type="ECO:0000313" key="2">
    <source>
        <dbReference type="EMBL" id="DBA02824.1"/>
    </source>
</evidence>
<dbReference type="AlphaFoldDB" id="A0AAV2ZBF4"/>
<comment type="caution">
    <text evidence="2">The sequence shown here is derived from an EMBL/GenBank/DDBJ whole genome shotgun (WGS) entry which is preliminary data.</text>
</comment>
<dbReference type="EMBL" id="DAKRPA010000026">
    <property type="protein sequence ID" value="DBA02824.1"/>
    <property type="molecule type" value="Genomic_DNA"/>
</dbReference>
<reference evidence="2" key="2">
    <citation type="journal article" date="2023" name="Microbiol Resour">
        <title>Decontamination and Annotation of the Draft Genome Sequence of the Oomycete Lagenidium giganteum ARSEF 373.</title>
        <authorList>
            <person name="Morgan W.R."/>
            <person name="Tartar A."/>
        </authorList>
    </citation>
    <scope>NUCLEOTIDE SEQUENCE</scope>
    <source>
        <strain evidence="2">ARSEF 373</strain>
    </source>
</reference>
<protein>
    <submittedName>
        <fullName evidence="2">Uncharacterized protein</fullName>
    </submittedName>
</protein>
<sequence>MDGSAAAGAPSPIVTDVHGSSGDIDSLLTNEPDLAADKATRRLLEPYERHRAHDLRAECYRRGIRPIKKGPHANDNKNGYIVLLRKYDGTAPAGAHAHAPPHHANGMELRDDERVDVDDDDSDDRRSAAVSAACPLAKKRRISTQTPSSLVAASVAAAAAAAAVGVSSADLQGFYEHATPTLVPVAGLPMQYPNMMKAGPPPTVGAGSATAEASVAASAPPAATTTDLEILSGIANTYTQNTLADGQLCTGCRSLVTDQLMESIRLGRNKMQQQETHRWMEQRERDTMYLKELLEIIATLRKAHREALAEGGNEELLEEMESDLVFFLTLKKRTKERLKPFLHGEAMRDRSGSGMMMSGANGTPIDKRDI</sequence>
<dbReference type="Proteomes" id="UP001146120">
    <property type="component" value="Unassembled WGS sequence"/>
</dbReference>
<proteinExistence type="predicted"/>
<evidence type="ECO:0000256" key="1">
    <source>
        <dbReference type="SAM" id="MobiDB-lite"/>
    </source>
</evidence>
<reference evidence="2" key="1">
    <citation type="submission" date="2022-11" db="EMBL/GenBank/DDBJ databases">
        <authorList>
            <person name="Morgan W.R."/>
            <person name="Tartar A."/>
        </authorList>
    </citation>
    <scope>NUCLEOTIDE SEQUENCE</scope>
    <source>
        <strain evidence="2">ARSEF 373</strain>
    </source>
</reference>
<feature type="region of interest" description="Disordered" evidence="1">
    <location>
        <begin position="347"/>
        <end position="370"/>
    </location>
</feature>
<gene>
    <name evidence="2" type="ORF">N0F65_006614</name>
</gene>